<sequence length="731" mass="79517">MKPLTSHSSCPPCFWLLVISSWIGTSIVCFQVTAASRANNHLEVVEDALEQELEEHPQDIHFLNPRQLDERDNQEVEYYDDMEPADFEDYMDGDMRIGDDLDDSLTEQDIIDLKEAKKARDERDIEIASRSLINVPPGTRTFINPNNKYSIESHATIGIDRYPNNVKRIWYFCKTARVSHIIVSCPFFRIEWSHKCKNDKFSIFKSPFYTRGIRRCGQIHGFYKKYTDNCIKIVFKTNYIKRRAGFICKVKPIVIPPTTTREATTTSTSSTTTSTSSTTTSTPTTTSSTSSTTTSTPTTTTSTSSTTTSSPSTTTSTSSTTTSTPTTTTSTTTSTPTTTTSTTTSTPTTTTSTTTSTPTTTTSTTTSTSSTTTSTPTTTTSTSSTTTSSPSTTTSTSSTTTSTPTTTTSTTTSTPTTTTSTTTSTSSTTTSTPTTTTSTTTSTSSTSTTTTTFMPGCPEPPQVPPVRQVVNSCSDILPGYNPPCTCQSILSGGLCITCQICSACDLEFFAVHDFSNVHLYIHFNYPCSNIINFKQAPLPYGFPSRVYGIVMCFPPPTYITNPVYPSFTAIFFMPCPLFLSPCSLFTTYLGRRRSLSYKLLDEMKGIEDQSKNSHISGNSVRELGSLAGLGCNSTEFHLLGVEGDLSTVCHPEVKKYMQILVTSDAMFPMDMCIFGSLETLIIESANGVIPDGSVKVCSPDIKYIDTIPQNLNAVTCCQNCPYCSQVANALG</sequence>
<dbReference type="EMBL" id="JAXCGZ010011464">
    <property type="protein sequence ID" value="KAK7074766.1"/>
    <property type="molecule type" value="Genomic_DNA"/>
</dbReference>
<evidence type="ECO:0000256" key="1">
    <source>
        <dbReference type="SAM" id="MobiDB-lite"/>
    </source>
</evidence>
<dbReference type="AlphaFoldDB" id="A0AAN8ZZQ6"/>
<evidence type="ECO:0000313" key="4">
    <source>
        <dbReference type="Proteomes" id="UP001381693"/>
    </source>
</evidence>
<accession>A0AAN8ZZQ6</accession>
<name>A0AAN8ZZQ6_HALRR</name>
<dbReference type="SUPFAM" id="SSF49854">
    <property type="entry name" value="Spermadhesin, CUB domain"/>
    <property type="match status" value="1"/>
</dbReference>
<keyword evidence="4" id="KW-1185">Reference proteome</keyword>
<comment type="caution">
    <text evidence="3">The sequence shown here is derived from an EMBL/GenBank/DDBJ whole genome shotgun (WGS) entry which is preliminary data.</text>
</comment>
<dbReference type="InterPro" id="IPR051495">
    <property type="entry name" value="Epithelial_Barrier/Signaling"/>
</dbReference>
<feature type="region of interest" description="Disordered" evidence="1">
    <location>
        <begin position="260"/>
        <end position="463"/>
    </location>
</feature>
<dbReference type="Proteomes" id="UP001381693">
    <property type="component" value="Unassembled WGS sequence"/>
</dbReference>
<gene>
    <name evidence="3" type="ORF">SK128_019523</name>
</gene>
<evidence type="ECO:0000256" key="2">
    <source>
        <dbReference type="SAM" id="Phobius"/>
    </source>
</evidence>
<dbReference type="PANTHER" id="PTHR13802">
    <property type="entry name" value="MUCIN 4-RELATED"/>
    <property type="match status" value="1"/>
</dbReference>
<proteinExistence type="predicted"/>
<feature type="compositionally biased region" description="Low complexity" evidence="1">
    <location>
        <begin position="264"/>
        <end position="452"/>
    </location>
</feature>
<dbReference type="GO" id="GO:0005176">
    <property type="term" value="F:ErbB-2 class receptor binding"/>
    <property type="evidence" value="ECO:0007669"/>
    <property type="project" value="TreeGrafter"/>
</dbReference>
<keyword evidence="2" id="KW-1133">Transmembrane helix</keyword>
<organism evidence="3 4">
    <name type="scientific">Halocaridina rubra</name>
    <name type="common">Hawaiian red shrimp</name>
    <dbReference type="NCBI Taxonomy" id="373956"/>
    <lineage>
        <taxon>Eukaryota</taxon>
        <taxon>Metazoa</taxon>
        <taxon>Ecdysozoa</taxon>
        <taxon>Arthropoda</taxon>
        <taxon>Crustacea</taxon>
        <taxon>Multicrustacea</taxon>
        <taxon>Malacostraca</taxon>
        <taxon>Eumalacostraca</taxon>
        <taxon>Eucarida</taxon>
        <taxon>Decapoda</taxon>
        <taxon>Pleocyemata</taxon>
        <taxon>Caridea</taxon>
        <taxon>Atyoidea</taxon>
        <taxon>Atyidae</taxon>
        <taxon>Halocaridina</taxon>
    </lineage>
</organism>
<keyword evidence="2" id="KW-0812">Transmembrane</keyword>
<evidence type="ECO:0000313" key="3">
    <source>
        <dbReference type="EMBL" id="KAK7074766.1"/>
    </source>
</evidence>
<protein>
    <submittedName>
        <fullName evidence="3">Uncharacterized protein</fullName>
    </submittedName>
</protein>
<reference evidence="3 4" key="1">
    <citation type="submission" date="2023-11" db="EMBL/GenBank/DDBJ databases">
        <title>Halocaridina rubra genome assembly.</title>
        <authorList>
            <person name="Smith C."/>
        </authorList>
    </citation>
    <scope>NUCLEOTIDE SEQUENCE [LARGE SCALE GENOMIC DNA]</scope>
    <source>
        <strain evidence="3">EP-1</strain>
        <tissue evidence="3">Whole</tissue>
    </source>
</reference>
<dbReference type="InterPro" id="IPR035914">
    <property type="entry name" value="Sperma_CUB_dom_sf"/>
</dbReference>
<keyword evidence="2" id="KW-0472">Membrane</keyword>
<feature type="transmembrane region" description="Helical" evidence="2">
    <location>
        <begin position="12"/>
        <end position="34"/>
    </location>
</feature>
<dbReference type="PANTHER" id="PTHR13802:SF52">
    <property type="entry name" value="MUCIN-4"/>
    <property type="match status" value="1"/>
</dbReference>